<evidence type="ECO:0000256" key="1">
    <source>
        <dbReference type="SAM" id="MobiDB-lite"/>
    </source>
</evidence>
<dbReference type="GO" id="GO:0005768">
    <property type="term" value="C:endosome"/>
    <property type="evidence" value="ECO:0000318"/>
    <property type="project" value="GO_Central"/>
</dbReference>
<dbReference type="RefSeq" id="XP_018830158.1">
    <property type="nucleotide sequence ID" value="XM_018974613.2"/>
</dbReference>
<dbReference type="Proteomes" id="UP000235220">
    <property type="component" value="Chromosome 13"/>
</dbReference>
<accession>A0A2I4FET4</accession>
<protein>
    <submittedName>
        <fullName evidence="3">Uncharacterized protein LOC108998145</fullName>
    </submittedName>
</protein>
<feature type="region of interest" description="Disordered" evidence="1">
    <location>
        <begin position="270"/>
        <end position="300"/>
    </location>
</feature>
<dbReference type="GO" id="GO:0000323">
    <property type="term" value="C:lytic vacuole"/>
    <property type="evidence" value="ECO:0000318"/>
    <property type="project" value="GO_Central"/>
</dbReference>
<dbReference type="Pfam" id="PF10186">
    <property type="entry name" value="ATG14"/>
    <property type="match status" value="1"/>
</dbReference>
<dbReference type="OrthoDB" id="2019752at2759"/>
<dbReference type="AlphaFoldDB" id="A0A2I4FET4"/>
<evidence type="ECO:0000313" key="2">
    <source>
        <dbReference type="Proteomes" id="UP000235220"/>
    </source>
</evidence>
<dbReference type="PANTHER" id="PTHR15157:SF5">
    <property type="entry name" value="UV RADIATION RESISTANCE-ASSOCIATED GENE PROTEIN"/>
    <property type="match status" value="1"/>
</dbReference>
<name>A0A2I4FET4_JUGRE</name>
<dbReference type="STRING" id="51240.A0A2I4FET4"/>
<gene>
    <name evidence="3" type="primary">LOC108998145</name>
</gene>
<feature type="compositionally biased region" description="Polar residues" evidence="1">
    <location>
        <begin position="270"/>
        <end position="283"/>
    </location>
</feature>
<reference evidence="3" key="1">
    <citation type="submission" date="2025-08" db="UniProtKB">
        <authorList>
            <consortium name="RefSeq"/>
        </authorList>
    </citation>
    <scope>IDENTIFICATION</scope>
    <source>
        <tissue evidence="3">Leaves</tissue>
    </source>
</reference>
<sequence>MMSRKTSSSCGICECSNHASICAVCVNYRLNEYHNGLKSSKSRRDFLYARLSEVLVAKGKADDQTNWRVVHNDKLVKLREKLRSNKKQLVQGKAKIEKMSHDIKAKYGVLESALSTLGKHRVEQLEKFYPNLISTQTLGHMAITAERLHKQSVVVKQICKLFPLRRVVIDGERKDGSTGQYDQICNVRLPRGLDPHSVVSEELAASLGYMVQLLNLVAQNLAAPVLHNSGFAGSCSRIWQRDSYWDACPSSRSNEYPLFIPRQIYCSASGENSLSDRSSNNFGVASMESERKPRLDSSGGSSFNYSSASVHSVETHKDLQKGISLLKKSVACITAYSFNSLCLDVPSDTSTFEAFAKLLAKLSSSKEVRSVFSVKMACSRSSKQVEQLKKSVWNVNSAISSTTLLESAHTRPTMRNISDNLPNSAASFLYATELSDVGRNECLIDGWDIVEHPTFPPPPSQTEDIEHWTRAMFIDATKK</sequence>
<dbReference type="Gramene" id="Jr13_27280_p1">
    <property type="protein sequence ID" value="cds.Jr13_27280_p1"/>
    <property type="gene ID" value="Jr13_27280"/>
</dbReference>
<proteinExistence type="predicted"/>
<dbReference type="FunCoup" id="A0A2I4FET4">
    <property type="interactions" value="2279"/>
</dbReference>
<dbReference type="InterPro" id="IPR018791">
    <property type="entry name" value="UV_resistance/autophagy_Atg14"/>
</dbReference>
<organism evidence="2 3">
    <name type="scientific">Juglans regia</name>
    <name type="common">English walnut</name>
    <dbReference type="NCBI Taxonomy" id="51240"/>
    <lineage>
        <taxon>Eukaryota</taxon>
        <taxon>Viridiplantae</taxon>
        <taxon>Streptophyta</taxon>
        <taxon>Embryophyta</taxon>
        <taxon>Tracheophyta</taxon>
        <taxon>Spermatophyta</taxon>
        <taxon>Magnoliopsida</taxon>
        <taxon>eudicotyledons</taxon>
        <taxon>Gunneridae</taxon>
        <taxon>Pentapetalae</taxon>
        <taxon>rosids</taxon>
        <taxon>fabids</taxon>
        <taxon>Fagales</taxon>
        <taxon>Juglandaceae</taxon>
        <taxon>Juglans</taxon>
    </lineage>
</organism>
<keyword evidence="2" id="KW-1185">Reference proteome</keyword>
<evidence type="ECO:0000313" key="3">
    <source>
        <dbReference type="RefSeq" id="XP_018830158.1"/>
    </source>
</evidence>
<dbReference type="GO" id="GO:0035493">
    <property type="term" value="P:SNARE complex assembly"/>
    <property type="evidence" value="ECO:0000318"/>
    <property type="project" value="GO_Central"/>
</dbReference>
<dbReference type="KEGG" id="jre:108998145"/>
<dbReference type="PANTHER" id="PTHR15157">
    <property type="entry name" value="UV RADIATION RESISTANCE-ASSOCIATED GENE PROTEIN"/>
    <property type="match status" value="1"/>
</dbReference>
<dbReference type="GeneID" id="108998145"/>
<dbReference type="GO" id="GO:0000149">
    <property type="term" value="F:SNARE binding"/>
    <property type="evidence" value="ECO:0000318"/>
    <property type="project" value="GO_Central"/>
</dbReference>
<dbReference type="GO" id="GO:0032991">
    <property type="term" value="C:protein-containing complex"/>
    <property type="evidence" value="ECO:0007669"/>
    <property type="project" value="UniProtKB-ARBA"/>
</dbReference>